<comment type="caution">
    <text evidence="1">The sequence shown here is derived from an EMBL/GenBank/DDBJ whole genome shotgun (WGS) entry which is preliminary data.</text>
</comment>
<evidence type="ECO:0000313" key="2">
    <source>
        <dbReference type="Proteomes" id="UP000290289"/>
    </source>
</evidence>
<protein>
    <submittedName>
        <fullName evidence="1">Uncharacterized protein</fullName>
    </submittedName>
</protein>
<dbReference type="Proteomes" id="UP000290289">
    <property type="component" value="Chromosome 5"/>
</dbReference>
<evidence type="ECO:0000313" key="1">
    <source>
        <dbReference type="EMBL" id="RXH98421.1"/>
    </source>
</evidence>
<proteinExistence type="predicted"/>
<name>A0A498JZ21_MALDO</name>
<accession>A0A498JZ21</accession>
<dbReference type="AlphaFoldDB" id="A0A498JZ21"/>
<reference evidence="1 2" key="1">
    <citation type="submission" date="2018-10" db="EMBL/GenBank/DDBJ databases">
        <title>A high-quality apple genome assembly.</title>
        <authorList>
            <person name="Hu J."/>
        </authorList>
    </citation>
    <scope>NUCLEOTIDE SEQUENCE [LARGE SCALE GENOMIC DNA]</scope>
    <source>
        <strain evidence="2">cv. HFTH1</strain>
        <tissue evidence="1">Young leaf</tissue>
    </source>
</reference>
<dbReference type="EMBL" id="RDQH01000331">
    <property type="protein sequence ID" value="RXH98421.1"/>
    <property type="molecule type" value="Genomic_DNA"/>
</dbReference>
<sequence length="112" mass="12792">MVYDGRLYRTSHINNKINNDKEKPICACKTFLMIIRLSGGFLMQGQLAAQLWDNEDLKAFPIFPSGVRHMLEKIRDQATFPIFLQNFPGDKSTPNLACKTDAVFPKSRRTLS</sequence>
<organism evidence="1 2">
    <name type="scientific">Malus domestica</name>
    <name type="common">Apple</name>
    <name type="synonym">Pyrus malus</name>
    <dbReference type="NCBI Taxonomy" id="3750"/>
    <lineage>
        <taxon>Eukaryota</taxon>
        <taxon>Viridiplantae</taxon>
        <taxon>Streptophyta</taxon>
        <taxon>Embryophyta</taxon>
        <taxon>Tracheophyta</taxon>
        <taxon>Spermatophyta</taxon>
        <taxon>Magnoliopsida</taxon>
        <taxon>eudicotyledons</taxon>
        <taxon>Gunneridae</taxon>
        <taxon>Pentapetalae</taxon>
        <taxon>rosids</taxon>
        <taxon>fabids</taxon>
        <taxon>Rosales</taxon>
        <taxon>Rosaceae</taxon>
        <taxon>Amygdaloideae</taxon>
        <taxon>Maleae</taxon>
        <taxon>Malus</taxon>
    </lineage>
</organism>
<gene>
    <name evidence="1" type="ORF">DVH24_010746</name>
</gene>
<keyword evidence="2" id="KW-1185">Reference proteome</keyword>